<dbReference type="AlphaFoldDB" id="A0A2P2LNB3"/>
<dbReference type="EMBL" id="GGEC01038970">
    <property type="protein sequence ID" value="MBX19454.1"/>
    <property type="molecule type" value="Transcribed_RNA"/>
</dbReference>
<accession>A0A2P2LNB3</accession>
<evidence type="ECO:0000313" key="1">
    <source>
        <dbReference type="EMBL" id="MBX19454.1"/>
    </source>
</evidence>
<sequence length="60" mass="7125">MDCLMGVGADIFRVWLGLPRLCRTLQDDYTHCALPRKYISRIAMWYIYNRTILGVFFFFG</sequence>
<protein>
    <submittedName>
        <fullName evidence="1">Uncharacterized protein</fullName>
    </submittedName>
</protein>
<name>A0A2P2LNB3_RHIMU</name>
<organism evidence="1">
    <name type="scientific">Rhizophora mucronata</name>
    <name type="common">Asiatic mangrove</name>
    <dbReference type="NCBI Taxonomy" id="61149"/>
    <lineage>
        <taxon>Eukaryota</taxon>
        <taxon>Viridiplantae</taxon>
        <taxon>Streptophyta</taxon>
        <taxon>Embryophyta</taxon>
        <taxon>Tracheophyta</taxon>
        <taxon>Spermatophyta</taxon>
        <taxon>Magnoliopsida</taxon>
        <taxon>eudicotyledons</taxon>
        <taxon>Gunneridae</taxon>
        <taxon>Pentapetalae</taxon>
        <taxon>rosids</taxon>
        <taxon>fabids</taxon>
        <taxon>Malpighiales</taxon>
        <taxon>Rhizophoraceae</taxon>
        <taxon>Rhizophora</taxon>
    </lineage>
</organism>
<proteinExistence type="predicted"/>
<reference evidence="1" key="1">
    <citation type="submission" date="2018-02" db="EMBL/GenBank/DDBJ databases">
        <title>Rhizophora mucronata_Transcriptome.</title>
        <authorList>
            <person name="Meera S.P."/>
            <person name="Sreeshan A."/>
            <person name="Augustine A."/>
        </authorList>
    </citation>
    <scope>NUCLEOTIDE SEQUENCE</scope>
    <source>
        <tissue evidence="1">Leaf</tissue>
    </source>
</reference>